<sequence length="406" mass="43055">MGVRVAATIVCAFTALQCVAEGSSSTPVADGGFTTGAWKPLDSSRYTINSPCERQQWSFTQESASAMWLRFSSLNLASGSHLIVSPLNGSRAITVSSPSSDITTTPLPGSGLILQFVPPSKGCSAVSNSTMVLDSVGYSYSESEESTVENEERAICGSADTMKNMVCYSTGSDEDKTMVAKAKAVMRTQRTRDDNAIVTCTAWLWGNQGHIISNNHCFSSQEMVDAAKFEFDVQTTGCSDDCAFATCPIGKTLVGKDNIKFIKSNATLDYSVLQITNDAASYVKTYGYLQIRNTAPTKGEQIYIPQHPKGGAKKIAKTQDDADSQAALVLNLDYSIAVQGVTYNHLIAYSADTEVGSSGAPVMSRGDNSVVGLHRIGDCNNAATPSNQLLSALEAIVSGNDGIKTA</sequence>
<dbReference type="EMBL" id="ANJA01002548">
    <property type="protein sequence ID" value="ETO69455.1"/>
    <property type="molecule type" value="Genomic_DNA"/>
</dbReference>
<dbReference type="InterPro" id="IPR043504">
    <property type="entry name" value="Peptidase_S1_PA_chymotrypsin"/>
</dbReference>
<comment type="caution">
    <text evidence="3">The sequence shown here is derived from an EMBL/GenBank/DDBJ whole genome shotgun (WGS) entry which is preliminary data.</text>
</comment>
<organism evidence="3 4">
    <name type="scientific">Phytophthora nicotianae P1976</name>
    <dbReference type="NCBI Taxonomy" id="1317066"/>
    <lineage>
        <taxon>Eukaryota</taxon>
        <taxon>Sar</taxon>
        <taxon>Stramenopiles</taxon>
        <taxon>Oomycota</taxon>
        <taxon>Peronosporomycetes</taxon>
        <taxon>Peronosporales</taxon>
        <taxon>Peronosporaceae</taxon>
        <taxon>Phytophthora</taxon>
    </lineage>
</organism>
<dbReference type="OrthoDB" id="100767at2759"/>
<evidence type="ECO:0000313" key="4">
    <source>
        <dbReference type="Proteomes" id="UP000028582"/>
    </source>
</evidence>
<dbReference type="InterPro" id="IPR009003">
    <property type="entry name" value="Peptidase_S1_PA"/>
</dbReference>
<dbReference type="PANTHER" id="PTHR36234">
    <property type="entry name" value="LYSYL ENDOPEPTIDASE"/>
    <property type="match status" value="1"/>
</dbReference>
<feature type="chain" id="PRO_5001753592" description="Serine protease" evidence="2">
    <location>
        <begin position="23"/>
        <end position="406"/>
    </location>
</feature>
<feature type="signal peptide" evidence="2">
    <location>
        <begin position="1"/>
        <end position="22"/>
    </location>
</feature>
<dbReference type="Pfam" id="PF13365">
    <property type="entry name" value="Trypsin_2"/>
    <property type="match status" value="1"/>
</dbReference>
<keyword evidence="2" id="KW-0732">Signal</keyword>
<evidence type="ECO:0000256" key="1">
    <source>
        <dbReference type="ARBA" id="ARBA00023026"/>
    </source>
</evidence>
<protein>
    <recommendedName>
        <fullName evidence="5">Serine protease</fullName>
    </recommendedName>
</protein>
<dbReference type="Gene3D" id="2.40.10.10">
    <property type="entry name" value="Trypsin-like serine proteases"/>
    <property type="match status" value="2"/>
</dbReference>
<evidence type="ECO:0008006" key="5">
    <source>
        <dbReference type="Google" id="ProtNLM"/>
    </source>
</evidence>
<dbReference type="Proteomes" id="UP000028582">
    <property type="component" value="Unassembled WGS sequence"/>
</dbReference>
<keyword evidence="1" id="KW-0843">Virulence</keyword>
<reference evidence="3 4" key="1">
    <citation type="submission" date="2013-11" db="EMBL/GenBank/DDBJ databases">
        <title>The Genome Sequence of Phytophthora parasitica P1976.</title>
        <authorList>
            <consortium name="The Broad Institute Genomics Platform"/>
            <person name="Russ C."/>
            <person name="Tyler B."/>
            <person name="Panabieres F."/>
            <person name="Shan W."/>
            <person name="Tripathy S."/>
            <person name="Grunwald N."/>
            <person name="Machado M."/>
            <person name="Johnson C.S."/>
            <person name="Walker B."/>
            <person name="Young S."/>
            <person name="Zeng Q."/>
            <person name="Gargeya S."/>
            <person name="Fitzgerald M."/>
            <person name="Haas B."/>
            <person name="Abouelleil A."/>
            <person name="Allen A.W."/>
            <person name="Alvarado L."/>
            <person name="Arachchi H.M."/>
            <person name="Berlin A.M."/>
            <person name="Chapman S.B."/>
            <person name="Gainer-Dewar J."/>
            <person name="Goldberg J."/>
            <person name="Griggs A."/>
            <person name="Gujja S."/>
            <person name="Hansen M."/>
            <person name="Howarth C."/>
            <person name="Imamovic A."/>
            <person name="Ireland A."/>
            <person name="Larimer J."/>
            <person name="McCowan C."/>
            <person name="Murphy C."/>
            <person name="Pearson M."/>
            <person name="Poon T.W."/>
            <person name="Priest M."/>
            <person name="Roberts A."/>
            <person name="Saif S."/>
            <person name="Shea T."/>
            <person name="Sisk P."/>
            <person name="Sykes S."/>
            <person name="Wortman J."/>
            <person name="Nusbaum C."/>
            <person name="Birren B."/>
        </authorList>
    </citation>
    <scope>NUCLEOTIDE SEQUENCE [LARGE SCALE GENOMIC DNA]</scope>
    <source>
        <strain evidence="3 4">P1976</strain>
    </source>
</reference>
<proteinExistence type="predicted"/>
<dbReference type="SUPFAM" id="SSF50494">
    <property type="entry name" value="Trypsin-like serine proteases"/>
    <property type="match status" value="1"/>
</dbReference>
<evidence type="ECO:0000313" key="3">
    <source>
        <dbReference type="EMBL" id="ETO69455.1"/>
    </source>
</evidence>
<dbReference type="PANTHER" id="PTHR36234:SF5">
    <property type="entry name" value="LYSYL ENDOPEPTIDASE"/>
    <property type="match status" value="1"/>
</dbReference>
<name>A0A080ZS44_PHYNI</name>
<accession>A0A080ZS44</accession>
<gene>
    <name evidence="3" type="ORF">F444_13961</name>
</gene>
<dbReference type="AlphaFoldDB" id="A0A080ZS44"/>
<evidence type="ECO:0000256" key="2">
    <source>
        <dbReference type="SAM" id="SignalP"/>
    </source>
</evidence>